<dbReference type="Proteomes" id="UP001151760">
    <property type="component" value="Unassembled WGS sequence"/>
</dbReference>
<name>A0ABQ5J129_9ASTR</name>
<dbReference type="PANTHER" id="PTHR45023">
    <property type="match status" value="1"/>
</dbReference>
<organism evidence="2 3">
    <name type="scientific">Tanacetum coccineum</name>
    <dbReference type="NCBI Taxonomy" id="301880"/>
    <lineage>
        <taxon>Eukaryota</taxon>
        <taxon>Viridiplantae</taxon>
        <taxon>Streptophyta</taxon>
        <taxon>Embryophyta</taxon>
        <taxon>Tracheophyta</taxon>
        <taxon>Spermatophyta</taxon>
        <taxon>Magnoliopsida</taxon>
        <taxon>eudicotyledons</taxon>
        <taxon>Gunneridae</taxon>
        <taxon>Pentapetalae</taxon>
        <taxon>asterids</taxon>
        <taxon>campanulids</taxon>
        <taxon>Asterales</taxon>
        <taxon>Asteraceae</taxon>
        <taxon>Asteroideae</taxon>
        <taxon>Anthemideae</taxon>
        <taxon>Anthemidinae</taxon>
        <taxon>Tanacetum</taxon>
    </lineage>
</organism>
<accession>A0ABQ5J129</accession>
<feature type="region of interest" description="Disordered" evidence="1">
    <location>
        <begin position="69"/>
        <end position="151"/>
    </location>
</feature>
<keyword evidence="3" id="KW-1185">Reference proteome</keyword>
<proteinExistence type="predicted"/>
<feature type="compositionally biased region" description="Basic and acidic residues" evidence="1">
    <location>
        <begin position="33"/>
        <end position="50"/>
    </location>
</feature>
<protein>
    <recommendedName>
        <fullName evidence="4">No apical meristem-associated C-terminal domain-containing protein</fullName>
    </recommendedName>
</protein>
<feature type="region of interest" description="Disordered" evidence="1">
    <location>
        <begin position="33"/>
        <end position="56"/>
    </location>
</feature>
<evidence type="ECO:0008006" key="4">
    <source>
        <dbReference type="Google" id="ProtNLM"/>
    </source>
</evidence>
<reference evidence="2" key="1">
    <citation type="journal article" date="2022" name="Int. J. Mol. Sci.">
        <title>Draft Genome of Tanacetum Coccineum: Genomic Comparison of Closely Related Tanacetum-Family Plants.</title>
        <authorList>
            <person name="Yamashiro T."/>
            <person name="Shiraishi A."/>
            <person name="Nakayama K."/>
            <person name="Satake H."/>
        </authorList>
    </citation>
    <scope>NUCLEOTIDE SEQUENCE</scope>
</reference>
<evidence type="ECO:0000256" key="1">
    <source>
        <dbReference type="SAM" id="MobiDB-lite"/>
    </source>
</evidence>
<feature type="compositionally biased region" description="Basic and acidic residues" evidence="1">
    <location>
        <begin position="91"/>
        <end position="103"/>
    </location>
</feature>
<evidence type="ECO:0000313" key="2">
    <source>
        <dbReference type="EMBL" id="GJU05402.1"/>
    </source>
</evidence>
<sequence>MLTSKWHTLNHNCQKFNAISKPCEHLGKSEENELDVRKRARMTSREENKGKSFAQEDVWEILKLHSKWDGPEPVIPVDPVNLTGGEQAPEGGHEELFSKDPRPRPPWQIPSRQKSKSETTKSIRGSNSSNPLGNMMSTEFRLKREGAKPSAYEVAKEKDRKVMRLEEMKFLSISTKDLSEDDAYWINVQKKQIKDKYNLHRD</sequence>
<reference evidence="2" key="2">
    <citation type="submission" date="2022-01" db="EMBL/GenBank/DDBJ databases">
        <authorList>
            <person name="Yamashiro T."/>
            <person name="Shiraishi A."/>
            <person name="Satake H."/>
            <person name="Nakayama K."/>
        </authorList>
    </citation>
    <scope>NUCLEOTIDE SEQUENCE</scope>
</reference>
<comment type="caution">
    <text evidence="2">The sequence shown here is derived from an EMBL/GenBank/DDBJ whole genome shotgun (WGS) entry which is preliminary data.</text>
</comment>
<dbReference type="EMBL" id="BQNB010021344">
    <property type="protein sequence ID" value="GJU05402.1"/>
    <property type="molecule type" value="Genomic_DNA"/>
</dbReference>
<evidence type="ECO:0000313" key="3">
    <source>
        <dbReference type="Proteomes" id="UP001151760"/>
    </source>
</evidence>
<dbReference type="PANTHER" id="PTHR45023:SF4">
    <property type="entry name" value="GLYCINE-RICH PROTEIN-RELATED"/>
    <property type="match status" value="1"/>
</dbReference>
<feature type="compositionally biased region" description="Polar residues" evidence="1">
    <location>
        <begin position="122"/>
        <end position="137"/>
    </location>
</feature>
<gene>
    <name evidence="2" type="ORF">Tco_1121832</name>
</gene>